<dbReference type="PANTHER" id="PTHR30146:SF144">
    <property type="entry name" value="LACI-FAMILY TRANSCRIPTION REGULATOR"/>
    <property type="match status" value="1"/>
</dbReference>
<dbReference type="RefSeq" id="WP_154535002.1">
    <property type="nucleotide sequence ID" value="NZ_VUNG01000037.1"/>
</dbReference>
<accession>A0A7K0KHK6</accession>
<dbReference type="SUPFAM" id="SSF53822">
    <property type="entry name" value="Periplasmic binding protein-like I"/>
    <property type="match status" value="1"/>
</dbReference>
<gene>
    <name evidence="5" type="ORF">FYJ73_12200</name>
</gene>
<dbReference type="SMART" id="SM00354">
    <property type="entry name" value="HTH_LACI"/>
    <property type="match status" value="1"/>
</dbReference>
<reference evidence="5 6" key="1">
    <citation type="submission" date="2019-08" db="EMBL/GenBank/DDBJ databases">
        <title>In-depth cultivation of the pig gut microbiome towards novel bacterial diversity and tailored functional studies.</title>
        <authorList>
            <person name="Wylensek D."/>
            <person name="Hitch T.C.A."/>
            <person name="Clavel T."/>
        </authorList>
    </citation>
    <scope>NUCLEOTIDE SEQUENCE [LARGE SCALE GENOMIC DNA]</scope>
    <source>
        <strain evidence="5 6">LKV-178-WT-2A</strain>
    </source>
</reference>
<dbReference type="Pfam" id="PF00356">
    <property type="entry name" value="LacI"/>
    <property type="match status" value="1"/>
</dbReference>
<dbReference type="PROSITE" id="PS00356">
    <property type="entry name" value="HTH_LACI_1"/>
    <property type="match status" value="1"/>
</dbReference>
<dbReference type="GO" id="GO:0000976">
    <property type="term" value="F:transcription cis-regulatory region binding"/>
    <property type="evidence" value="ECO:0007669"/>
    <property type="project" value="TreeGrafter"/>
</dbReference>
<dbReference type="PROSITE" id="PS50932">
    <property type="entry name" value="HTH_LACI_2"/>
    <property type="match status" value="1"/>
</dbReference>
<evidence type="ECO:0000256" key="2">
    <source>
        <dbReference type="ARBA" id="ARBA00023125"/>
    </source>
</evidence>
<dbReference type="InterPro" id="IPR025997">
    <property type="entry name" value="SBP_2_dom"/>
</dbReference>
<dbReference type="Proteomes" id="UP000438914">
    <property type="component" value="Unassembled WGS sequence"/>
</dbReference>
<dbReference type="CDD" id="cd01392">
    <property type="entry name" value="HTH_LacI"/>
    <property type="match status" value="1"/>
</dbReference>
<organism evidence="5 6">
    <name type="scientific">Hallella mizrahii</name>
    <dbReference type="NCBI Taxonomy" id="2606637"/>
    <lineage>
        <taxon>Bacteria</taxon>
        <taxon>Pseudomonadati</taxon>
        <taxon>Bacteroidota</taxon>
        <taxon>Bacteroidia</taxon>
        <taxon>Bacteroidales</taxon>
        <taxon>Prevotellaceae</taxon>
        <taxon>Hallella</taxon>
    </lineage>
</organism>
<feature type="domain" description="HTH lacI-type" evidence="4">
    <location>
        <begin position="6"/>
        <end position="60"/>
    </location>
</feature>
<dbReference type="Pfam" id="PF13407">
    <property type="entry name" value="Peripla_BP_4"/>
    <property type="match status" value="1"/>
</dbReference>
<dbReference type="Gene3D" id="1.10.260.40">
    <property type="entry name" value="lambda repressor-like DNA-binding domains"/>
    <property type="match status" value="1"/>
</dbReference>
<dbReference type="CDD" id="cd06307">
    <property type="entry name" value="PBP1_sugar_binding"/>
    <property type="match status" value="1"/>
</dbReference>
<evidence type="ECO:0000313" key="6">
    <source>
        <dbReference type="Proteomes" id="UP000438914"/>
    </source>
</evidence>
<keyword evidence="6" id="KW-1185">Reference proteome</keyword>
<dbReference type="InterPro" id="IPR010982">
    <property type="entry name" value="Lambda_DNA-bd_dom_sf"/>
</dbReference>
<dbReference type="EMBL" id="VUNG01000037">
    <property type="protein sequence ID" value="MST85416.1"/>
    <property type="molecule type" value="Genomic_DNA"/>
</dbReference>
<evidence type="ECO:0000256" key="1">
    <source>
        <dbReference type="ARBA" id="ARBA00023015"/>
    </source>
</evidence>
<dbReference type="AlphaFoldDB" id="A0A7K0KHK6"/>
<proteinExistence type="predicted"/>
<evidence type="ECO:0000256" key="3">
    <source>
        <dbReference type="ARBA" id="ARBA00023163"/>
    </source>
</evidence>
<keyword evidence="3" id="KW-0804">Transcription</keyword>
<evidence type="ECO:0000259" key="4">
    <source>
        <dbReference type="PROSITE" id="PS50932"/>
    </source>
</evidence>
<sequence>MTDSKIRIKDIAERAGVSVGTVDRVLHKRPNVSPNAKEKVEKALEEMNYQPNMYASALAYNKTYTFHVIIPQHEQIAYWEEIEEGVKNAQEARRDFHITAEIHHYERFNVNSFKKTTESCLQAKPDGVVIVPADLESTRVFTDQLHAQNIPFVMLDSYMPDLKPLSFFGQDSFASGYFAARMLMLIAAKEKQIVLMKFTKNGYVASKQQDNREVGFRHYMHDHFPDTKIIEFEVPLDGSRSLYNKQMEDLFQAHPDIHHCITLGSKAHIMGDFLLRTNRRDVQIMGYDMVGKNADCLRRGSISFLIAQHAFLQGYSCIDTLFQAIVLKKEVNPINYMPIELLSKENVDFYRRTQL</sequence>
<comment type="caution">
    <text evidence="5">The sequence shown here is derived from an EMBL/GenBank/DDBJ whole genome shotgun (WGS) entry which is preliminary data.</text>
</comment>
<name>A0A7K0KHK6_9BACT</name>
<dbReference type="GO" id="GO:0003700">
    <property type="term" value="F:DNA-binding transcription factor activity"/>
    <property type="evidence" value="ECO:0007669"/>
    <property type="project" value="TreeGrafter"/>
</dbReference>
<dbReference type="PANTHER" id="PTHR30146">
    <property type="entry name" value="LACI-RELATED TRANSCRIPTIONAL REPRESSOR"/>
    <property type="match status" value="1"/>
</dbReference>
<keyword evidence="1" id="KW-0805">Transcription regulation</keyword>
<dbReference type="Gene3D" id="3.40.50.2300">
    <property type="match status" value="2"/>
</dbReference>
<keyword evidence="2" id="KW-0238">DNA-binding</keyword>
<protein>
    <submittedName>
        <fullName evidence="5">Substrate-binding domain-containing protein</fullName>
    </submittedName>
</protein>
<dbReference type="InterPro" id="IPR028082">
    <property type="entry name" value="Peripla_BP_I"/>
</dbReference>
<evidence type="ECO:0000313" key="5">
    <source>
        <dbReference type="EMBL" id="MST85416.1"/>
    </source>
</evidence>
<dbReference type="SUPFAM" id="SSF47413">
    <property type="entry name" value="lambda repressor-like DNA-binding domains"/>
    <property type="match status" value="1"/>
</dbReference>
<dbReference type="InterPro" id="IPR000843">
    <property type="entry name" value="HTH_LacI"/>
</dbReference>